<dbReference type="EMBL" id="SWLB01000064">
    <property type="protein sequence ID" value="KAF3320358.1"/>
    <property type="molecule type" value="Genomic_DNA"/>
</dbReference>
<evidence type="ECO:0000313" key="1">
    <source>
        <dbReference type="EMBL" id="KAF3320358.1"/>
    </source>
</evidence>
<comment type="caution">
    <text evidence="1">The sequence shown here is derived from an EMBL/GenBank/DDBJ whole genome shotgun (WGS) entry which is preliminary data.</text>
</comment>
<gene>
    <name evidence="1" type="ORF">FCM35_KLT22038</name>
</gene>
<organism evidence="1 2">
    <name type="scientific">Carex littledalei</name>
    <dbReference type="NCBI Taxonomy" id="544730"/>
    <lineage>
        <taxon>Eukaryota</taxon>
        <taxon>Viridiplantae</taxon>
        <taxon>Streptophyta</taxon>
        <taxon>Embryophyta</taxon>
        <taxon>Tracheophyta</taxon>
        <taxon>Spermatophyta</taxon>
        <taxon>Magnoliopsida</taxon>
        <taxon>Liliopsida</taxon>
        <taxon>Poales</taxon>
        <taxon>Cyperaceae</taxon>
        <taxon>Cyperoideae</taxon>
        <taxon>Cariceae</taxon>
        <taxon>Carex</taxon>
        <taxon>Carex subgen. Euthyceras</taxon>
    </lineage>
</organism>
<proteinExistence type="predicted"/>
<sequence length="141" mass="16533">MFLLPDANDAFLKSIFSFLYRLLKEEKTTCLAAQPFLLLFSSSAHLFSQRLRVSLISIDNRKLQRPFSTFSYFVQGQLTTALQFLVVCIALFPNAEVERENMEVSLLTKKIVKKRVKKFRRPQSNRKICIKEDFDIIFHHL</sequence>
<keyword evidence="2" id="KW-1185">Reference proteome</keyword>
<evidence type="ECO:0000313" key="2">
    <source>
        <dbReference type="Proteomes" id="UP000623129"/>
    </source>
</evidence>
<name>A0A833QC40_9POAL</name>
<accession>A0A833QC40</accession>
<dbReference type="AlphaFoldDB" id="A0A833QC40"/>
<protein>
    <submittedName>
        <fullName evidence="1">Uncharacterized protein</fullName>
    </submittedName>
</protein>
<dbReference type="Proteomes" id="UP000623129">
    <property type="component" value="Unassembled WGS sequence"/>
</dbReference>
<reference evidence="1" key="1">
    <citation type="submission" date="2020-01" db="EMBL/GenBank/DDBJ databases">
        <title>Genome sequence of Kobresia littledalei, the first chromosome-level genome in the family Cyperaceae.</title>
        <authorList>
            <person name="Qu G."/>
        </authorList>
    </citation>
    <scope>NUCLEOTIDE SEQUENCE</scope>
    <source>
        <strain evidence="1">C.B.Clarke</strain>
        <tissue evidence="1">Leaf</tissue>
    </source>
</reference>